<dbReference type="SUPFAM" id="SSF53041">
    <property type="entry name" value="Resolvase-like"/>
    <property type="match status" value="1"/>
</dbReference>
<dbReference type="AlphaFoldDB" id="A0A3B0SB27"/>
<name>A0A3B0SB27_9ZZZZ</name>
<dbReference type="InterPro" id="IPR036162">
    <property type="entry name" value="Resolvase-like_N_sf"/>
</dbReference>
<evidence type="ECO:0000313" key="2">
    <source>
        <dbReference type="EMBL" id="VAV99961.1"/>
    </source>
</evidence>
<gene>
    <name evidence="2" type="ORF">MNBD_ACTINO01-262</name>
</gene>
<dbReference type="Gene3D" id="3.40.50.1390">
    <property type="entry name" value="Resolvase, N-terminal catalytic domain"/>
    <property type="match status" value="1"/>
</dbReference>
<dbReference type="GO" id="GO:0000150">
    <property type="term" value="F:DNA strand exchange activity"/>
    <property type="evidence" value="ECO:0007669"/>
    <property type="project" value="InterPro"/>
</dbReference>
<dbReference type="Pfam" id="PF00239">
    <property type="entry name" value="Resolvase"/>
    <property type="match status" value="1"/>
</dbReference>
<protein>
    <recommendedName>
        <fullName evidence="1">Resolvase/invertase-type recombinase catalytic domain-containing protein</fullName>
    </recommendedName>
</protein>
<feature type="domain" description="Resolvase/invertase-type recombinase catalytic" evidence="1">
    <location>
        <begin position="3"/>
        <end position="137"/>
    </location>
</feature>
<dbReference type="EMBL" id="UOEI01000271">
    <property type="protein sequence ID" value="VAV99961.1"/>
    <property type="molecule type" value="Genomic_DNA"/>
</dbReference>
<accession>A0A3B0SB27</accession>
<sequence>MNIAGYVRQAPGRTDPDSAFAQSERVRRWVRDAGHELIVVCQDHRAASTAFDRPGLRALLDIVRAGRVDAVVVGNLAALSPDVVTQEIIIVDIKEAGATVIATDEHDLEALRDSSDDHTRMIVRDIVAKVHQYQGAYGLSGDAVPTVEPAPVESLDPTDLAQELDDPTDVVIQLHATP</sequence>
<dbReference type="InterPro" id="IPR006119">
    <property type="entry name" value="Resolv_N"/>
</dbReference>
<dbReference type="GO" id="GO:0003677">
    <property type="term" value="F:DNA binding"/>
    <property type="evidence" value="ECO:0007669"/>
    <property type="project" value="InterPro"/>
</dbReference>
<reference evidence="2" key="1">
    <citation type="submission" date="2018-06" db="EMBL/GenBank/DDBJ databases">
        <authorList>
            <person name="Zhirakovskaya E."/>
        </authorList>
    </citation>
    <scope>NUCLEOTIDE SEQUENCE</scope>
</reference>
<organism evidence="2">
    <name type="scientific">hydrothermal vent metagenome</name>
    <dbReference type="NCBI Taxonomy" id="652676"/>
    <lineage>
        <taxon>unclassified sequences</taxon>
        <taxon>metagenomes</taxon>
        <taxon>ecological metagenomes</taxon>
    </lineage>
</organism>
<evidence type="ECO:0000259" key="1">
    <source>
        <dbReference type="SMART" id="SM00857"/>
    </source>
</evidence>
<proteinExistence type="predicted"/>
<dbReference type="SMART" id="SM00857">
    <property type="entry name" value="Resolvase"/>
    <property type="match status" value="1"/>
</dbReference>